<dbReference type="PANTHER" id="PTHR35342:SF5">
    <property type="entry name" value="TRICARBOXYLIC TRANSPORT PROTEIN"/>
    <property type="match status" value="1"/>
</dbReference>
<dbReference type="PANTHER" id="PTHR35342">
    <property type="entry name" value="TRICARBOXYLIC TRANSPORT PROTEIN"/>
    <property type="match status" value="1"/>
</dbReference>
<sequence length="500" mass="52771">MLANLLQGFDVVLTVSTLFACFIGALMGTFIGVLPGIGTLAGMSLLLPLTFTQTPVDAIVMLSGIYFGTMYGGSTAAILLNLPGSEPSAVVCLDGYPMSQQGRAGVALTLTTLASFVGGCSAILLVMAFAKPLVSVALSFSSVEYFSLILLALIASSTIAASSITRSLVMIIFGLLIGLVGIEVQTGYPRFTFGSESLLDGVSMVVVALGLFGVTEILWKFADGGDTRRSPSIDVSWRSMIPTRQDWREAARPIGRGTGLGSLIGILPGAGAAISSFVAYAVEKKISKNPSKFGKGAVEGISSAEAANNAAAQAAFIPTLALGIPGSATMALILGTLMIHGIQPGPRVISNNPDLFWGVIAGFWVGNVILIFLNLPLIGLWIRLLKVPYTILYQIILFFICFGAYSVSRNVFDVLLCIGFGFVGYCARRMDLPAAPVLLGMVLGPMAEEHLRRALLLGRGDYTIFLTSPVSLVCLVLALGTVALSIYQAHKHRRMQLKTQ</sequence>
<gene>
    <name evidence="1" type="ORF">OA50_05692</name>
</gene>
<dbReference type="Pfam" id="PF01970">
    <property type="entry name" value="TctA"/>
    <property type="match status" value="1"/>
</dbReference>
<proteinExistence type="predicted"/>
<organism evidence="1 2">
    <name type="scientific">Mameliella alba</name>
    <dbReference type="NCBI Taxonomy" id="561184"/>
    <lineage>
        <taxon>Bacteria</taxon>
        <taxon>Pseudomonadati</taxon>
        <taxon>Pseudomonadota</taxon>
        <taxon>Alphaproteobacteria</taxon>
        <taxon>Rhodobacterales</taxon>
        <taxon>Roseobacteraceae</taxon>
        <taxon>Mameliella</taxon>
    </lineage>
</organism>
<dbReference type="AlphaFoldDB" id="A0A0B3RZS6"/>
<evidence type="ECO:0000313" key="1">
    <source>
        <dbReference type="EMBL" id="KHQ49766.1"/>
    </source>
</evidence>
<comment type="caution">
    <text evidence="1">The sequence shown here is derived from an EMBL/GenBank/DDBJ whole genome shotgun (WGS) entry which is preliminary data.</text>
</comment>
<dbReference type="Proteomes" id="UP000030960">
    <property type="component" value="Unassembled WGS sequence"/>
</dbReference>
<accession>A0A225PRI3</accession>
<dbReference type="EMBL" id="JSUQ01000043">
    <property type="protein sequence ID" value="KHQ49766.1"/>
    <property type="molecule type" value="Genomic_DNA"/>
</dbReference>
<keyword evidence="2" id="KW-1185">Reference proteome</keyword>
<accession>A0A225Q2T0</accession>
<evidence type="ECO:0000313" key="2">
    <source>
        <dbReference type="Proteomes" id="UP000030960"/>
    </source>
</evidence>
<dbReference type="GeneID" id="66502866"/>
<dbReference type="InterPro" id="IPR002823">
    <property type="entry name" value="DUF112_TM"/>
</dbReference>
<protein>
    <submittedName>
        <fullName evidence="1">Tricarboxylate transport protein TctA</fullName>
    </submittedName>
</protein>
<dbReference type="RefSeq" id="WP_043147164.1">
    <property type="nucleotide sequence ID" value="NZ_AP022337.1"/>
</dbReference>
<accession>A0A0B3RZS6</accession>
<reference evidence="1 2" key="1">
    <citation type="submission" date="2014-10" db="EMBL/GenBank/DDBJ databases">
        <title>Genome sequence of Ponticoccus sp. strain UMTAT08 isolated from clonal culture of toxic dinoflagellate Alexandrium tamiyavanichii.</title>
        <authorList>
            <person name="Gan H.Y."/>
            <person name="Muhd D.-D."/>
            <person name="Mohd Noor M.E."/>
            <person name="Yeong Y.S."/>
            <person name="Usup G."/>
        </authorList>
    </citation>
    <scope>NUCLEOTIDE SEQUENCE [LARGE SCALE GENOMIC DNA]</scope>
    <source>
        <strain evidence="1 2">UMTAT08</strain>
    </source>
</reference>
<dbReference type="STRING" id="561184.SAMN05216376_11211"/>
<dbReference type="PATRIC" id="fig|1515334.3.peg.5684"/>
<name>A0A0B3RZS6_9RHOB</name>
<dbReference type="OrthoDB" id="9791872at2"/>